<organism evidence="2 3">
    <name type="scientific">Mongoliitalea lutea</name>
    <dbReference type="NCBI Taxonomy" id="849756"/>
    <lineage>
        <taxon>Bacteria</taxon>
        <taxon>Pseudomonadati</taxon>
        <taxon>Bacteroidota</taxon>
        <taxon>Cytophagia</taxon>
        <taxon>Cytophagales</taxon>
        <taxon>Cyclobacteriaceae</taxon>
        <taxon>Mongoliitalea</taxon>
    </lineage>
</organism>
<feature type="signal peptide" evidence="1">
    <location>
        <begin position="1"/>
        <end position="19"/>
    </location>
</feature>
<keyword evidence="3" id="KW-1185">Reference proteome</keyword>
<keyword evidence="1" id="KW-0732">Signal</keyword>
<dbReference type="AlphaFoldDB" id="A0A8J3CV87"/>
<accession>A0A8J3CV87</accession>
<evidence type="ECO:0000256" key="1">
    <source>
        <dbReference type="SAM" id="SignalP"/>
    </source>
</evidence>
<sequence>MKRFTLTIVCILMMTSVFANDPGEKTFLILFDKAELKENKTSTAYIELSLMNIFKTKSYAGNSDAAILVKVPFGNIDKRQLGDFFIRVNASKITPLDEIAFQIIDMDENKAIFNAMYASLEEKLNKTKKNGKTTKAVATP</sequence>
<name>A0A8J3CV87_9BACT</name>
<reference evidence="2" key="2">
    <citation type="submission" date="2020-09" db="EMBL/GenBank/DDBJ databases">
        <authorList>
            <person name="Sun Q."/>
            <person name="Kim S."/>
        </authorList>
    </citation>
    <scope>NUCLEOTIDE SEQUENCE</scope>
    <source>
        <strain evidence="2">KCTC 23224</strain>
    </source>
</reference>
<protein>
    <submittedName>
        <fullName evidence="2">Uncharacterized protein</fullName>
    </submittedName>
</protein>
<evidence type="ECO:0000313" key="3">
    <source>
        <dbReference type="Proteomes" id="UP000642809"/>
    </source>
</evidence>
<proteinExistence type="predicted"/>
<reference evidence="2" key="1">
    <citation type="journal article" date="2014" name="Int. J. Syst. Evol. Microbiol.">
        <title>Complete genome sequence of Corynebacterium casei LMG S-19264T (=DSM 44701T), isolated from a smear-ripened cheese.</title>
        <authorList>
            <consortium name="US DOE Joint Genome Institute (JGI-PGF)"/>
            <person name="Walter F."/>
            <person name="Albersmeier A."/>
            <person name="Kalinowski J."/>
            <person name="Ruckert C."/>
        </authorList>
    </citation>
    <scope>NUCLEOTIDE SEQUENCE</scope>
    <source>
        <strain evidence="2">KCTC 23224</strain>
    </source>
</reference>
<dbReference type="Proteomes" id="UP000642809">
    <property type="component" value="Unassembled WGS sequence"/>
</dbReference>
<comment type="caution">
    <text evidence="2">The sequence shown here is derived from an EMBL/GenBank/DDBJ whole genome shotgun (WGS) entry which is preliminary data.</text>
</comment>
<feature type="chain" id="PRO_5035301483" evidence="1">
    <location>
        <begin position="20"/>
        <end position="140"/>
    </location>
</feature>
<dbReference type="EMBL" id="BMYF01000005">
    <property type="protein sequence ID" value="GHB31703.1"/>
    <property type="molecule type" value="Genomic_DNA"/>
</dbReference>
<evidence type="ECO:0000313" key="2">
    <source>
        <dbReference type="EMBL" id="GHB31703.1"/>
    </source>
</evidence>
<dbReference type="RefSeq" id="WP_189579450.1">
    <property type="nucleotide sequence ID" value="NZ_BMYF01000005.1"/>
</dbReference>
<gene>
    <name evidence="2" type="ORF">GCM10008106_10740</name>
</gene>